<keyword evidence="6 7" id="KW-0687">Ribonucleoprotein</keyword>
<dbReference type="GO" id="GO:0006412">
    <property type="term" value="P:translation"/>
    <property type="evidence" value="ECO:0007669"/>
    <property type="project" value="UniProtKB-UniRule"/>
</dbReference>
<accession>A0A1I5HBJ6</accession>
<dbReference type="GO" id="GO:0000049">
    <property type="term" value="F:tRNA binding"/>
    <property type="evidence" value="ECO:0007669"/>
    <property type="project" value="UniProtKB-UniRule"/>
</dbReference>
<evidence type="ECO:0000256" key="3">
    <source>
        <dbReference type="ARBA" id="ARBA00022730"/>
    </source>
</evidence>
<comment type="function">
    <text evidence="7">One of the primary rRNA binding proteins, it binds directly to 16S rRNA where it nucleates assembly of the head domain of the 30S subunit. Is located at the subunit interface close to the decoding center, probably blocks exit of the E-site tRNA.</text>
</comment>
<dbReference type="InterPro" id="IPR005717">
    <property type="entry name" value="Ribosomal_uS7_bac/org-type"/>
</dbReference>
<dbReference type="SUPFAM" id="SSF47973">
    <property type="entry name" value="Ribosomal protein S7"/>
    <property type="match status" value="1"/>
</dbReference>
<dbReference type="AlphaFoldDB" id="A0A1I5HBJ6"/>
<dbReference type="Proteomes" id="UP000198806">
    <property type="component" value="Unassembled WGS sequence"/>
</dbReference>
<evidence type="ECO:0000256" key="8">
    <source>
        <dbReference type="RuleBase" id="RU003619"/>
    </source>
</evidence>
<name>A0A1I5HBJ6_9FIRM</name>
<organism evidence="10 11">
    <name type="scientific">Anaerocolumna aminovalerica</name>
    <dbReference type="NCBI Taxonomy" id="1527"/>
    <lineage>
        <taxon>Bacteria</taxon>
        <taxon>Bacillati</taxon>
        <taxon>Bacillota</taxon>
        <taxon>Clostridia</taxon>
        <taxon>Lachnospirales</taxon>
        <taxon>Lachnospiraceae</taxon>
        <taxon>Anaerocolumna</taxon>
    </lineage>
</organism>
<evidence type="ECO:0000256" key="2">
    <source>
        <dbReference type="ARBA" id="ARBA00022555"/>
    </source>
</evidence>
<evidence type="ECO:0000256" key="6">
    <source>
        <dbReference type="ARBA" id="ARBA00023274"/>
    </source>
</evidence>
<proteinExistence type="inferred from homology"/>
<dbReference type="Gene3D" id="1.10.455.10">
    <property type="entry name" value="Ribosomal protein S7 domain"/>
    <property type="match status" value="1"/>
</dbReference>
<dbReference type="CDD" id="cd14869">
    <property type="entry name" value="uS7_Bacteria"/>
    <property type="match status" value="1"/>
</dbReference>
<evidence type="ECO:0000256" key="5">
    <source>
        <dbReference type="ARBA" id="ARBA00022980"/>
    </source>
</evidence>
<dbReference type="PIRSF" id="PIRSF002122">
    <property type="entry name" value="RPS7p_RPS7a_RPS5e_RPS7o"/>
    <property type="match status" value="1"/>
</dbReference>
<dbReference type="GO" id="GO:0003735">
    <property type="term" value="F:structural constituent of ribosome"/>
    <property type="evidence" value="ECO:0007669"/>
    <property type="project" value="InterPro"/>
</dbReference>
<evidence type="ECO:0000313" key="10">
    <source>
        <dbReference type="EMBL" id="SFO45635.1"/>
    </source>
</evidence>
<dbReference type="STRING" id="1527.SAMN04489757_1283"/>
<sequence>MSTEDLRKTYCESIRDIKEGSNVPRKGHIQKRDVLADPIYNSKIVTKLINNIMLDGKRGTAQKIVYGAFEKVAEKTGKEAIEVFEEAMNNIMPVLEVKARRIGGATYQVPIEVRPDRRQALALRWLTLYSRKRGEKTMEERLANELMDAANNTGSAVKKKEDMHKMADANKAFAHYRW</sequence>
<dbReference type="EMBL" id="FOWD01000028">
    <property type="protein sequence ID" value="SFO45635.1"/>
    <property type="molecule type" value="Genomic_DNA"/>
</dbReference>
<keyword evidence="3 7" id="KW-0699">rRNA-binding</keyword>
<evidence type="ECO:0000256" key="4">
    <source>
        <dbReference type="ARBA" id="ARBA00022884"/>
    </source>
</evidence>
<protein>
    <recommendedName>
        <fullName evidence="7">Small ribosomal subunit protein uS7</fullName>
    </recommendedName>
</protein>
<gene>
    <name evidence="7" type="primary">rpsG</name>
    <name evidence="10" type="ORF">SAMN04489757_1283</name>
</gene>
<dbReference type="InterPro" id="IPR000235">
    <property type="entry name" value="Ribosomal_uS7"/>
</dbReference>
<keyword evidence="11" id="KW-1185">Reference proteome</keyword>
<evidence type="ECO:0000256" key="1">
    <source>
        <dbReference type="ARBA" id="ARBA00007151"/>
    </source>
</evidence>
<dbReference type="InterPro" id="IPR023798">
    <property type="entry name" value="Ribosomal_uS7_dom"/>
</dbReference>
<evidence type="ECO:0000259" key="9">
    <source>
        <dbReference type="Pfam" id="PF00177"/>
    </source>
</evidence>
<evidence type="ECO:0000256" key="7">
    <source>
        <dbReference type="HAMAP-Rule" id="MF_00480"/>
    </source>
</evidence>
<dbReference type="FunFam" id="1.10.455.10:FF:000001">
    <property type="entry name" value="30S ribosomal protein S7"/>
    <property type="match status" value="1"/>
</dbReference>
<keyword evidence="5 7" id="KW-0689">Ribosomal protein</keyword>
<dbReference type="InterPro" id="IPR036823">
    <property type="entry name" value="Ribosomal_uS7_dom_sf"/>
</dbReference>
<dbReference type="Pfam" id="PF00177">
    <property type="entry name" value="Ribosomal_S7"/>
    <property type="match status" value="1"/>
</dbReference>
<dbReference type="PANTHER" id="PTHR11205">
    <property type="entry name" value="RIBOSOMAL PROTEIN S7"/>
    <property type="match status" value="1"/>
</dbReference>
<dbReference type="GO" id="GO:0015935">
    <property type="term" value="C:small ribosomal subunit"/>
    <property type="evidence" value="ECO:0007669"/>
    <property type="project" value="InterPro"/>
</dbReference>
<dbReference type="InterPro" id="IPR020606">
    <property type="entry name" value="Ribosomal_uS7_CS"/>
</dbReference>
<dbReference type="GO" id="GO:0019843">
    <property type="term" value="F:rRNA binding"/>
    <property type="evidence" value="ECO:0007669"/>
    <property type="project" value="UniProtKB-UniRule"/>
</dbReference>
<comment type="subunit">
    <text evidence="7">Part of the 30S ribosomal subunit. Contacts proteins S9 and S11.</text>
</comment>
<comment type="similarity">
    <text evidence="1 7 8">Belongs to the universal ribosomal protein uS7 family.</text>
</comment>
<dbReference type="PROSITE" id="PS00052">
    <property type="entry name" value="RIBOSOMAL_S7"/>
    <property type="match status" value="1"/>
</dbReference>
<keyword evidence="2 7" id="KW-0820">tRNA-binding</keyword>
<keyword evidence="4 7" id="KW-0694">RNA-binding</keyword>
<evidence type="ECO:0000313" key="11">
    <source>
        <dbReference type="Proteomes" id="UP000198806"/>
    </source>
</evidence>
<feature type="domain" description="Small ribosomal subunit protein uS7" evidence="9">
    <location>
        <begin position="24"/>
        <end position="171"/>
    </location>
</feature>
<dbReference type="NCBIfam" id="TIGR01029">
    <property type="entry name" value="rpsG_bact"/>
    <property type="match status" value="1"/>
</dbReference>
<reference evidence="10 11" key="1">
    <citation type="submission" date="2016-10" db="EMBL/GenBank/DDBJ databases">
        <authorList>
            <person name="de Groot N.N."/>
        </authorList>
    </citation>
    <scope>NUCLEOTIDE SEQUENCE [LARGE SCALE GENOMIC DNA]</scope>
    <source>
        <strain evidence="10 11">DSM 1283</strain>
    </source>
</reference>
<dbReference type="HAMAP" id="MF_00480_B">
    <property type="entry name" value="Ribosomal_uS7_B"/>
    <property type="match status" value="1"/>
</dbReference>